<dbReference type="PATRIC" id="fig|1286171.3.peg.1042"/>
<dbReference type="eggNOG" id="COG0305">
    <property type="taxonomic scope" value="Bacteria"/>
</dbReference>
<reference evidence="12 13" key="1">
    <citation type="journal article" date="2014" name="Genome Announc.">
        <title>Complete Genome Sequence of Amino Acid-Utilizing Eubacterium acidaminophilum al-2 (DSM 3953).</title>
        <authorList>
            <person name="Poehlein A."/>
            <person name="Andreesen J.R."/>
            <person name="Daniel R."/>
        </authorList>
    </citation>
    <scope>NUCLEOTIDE SEQUENCE [LARGE SCALE GENOMIC DNA]</scope>
    <source>
        <strain evidence="12 13">DSM 3953</strain>
    </source>
</reference>
<evidence type="ECO:0000313" key="12">
    <source>
        <dbReference type="EMBL" id="AHM56389.1"/>
    </source>
</evidence>
<dbReference type="InterPro" id="IPR007694">
    <property type="entry name" value="DNA_helicase_DnaB-like_C"/>
</dbReference>
<evidence type="ECO:0000256" key="3">
    <source>
        <dbReference type="ARBA" id="ARBA00022741"/>
    </source>
</evidence>
<dbReference type="InterPro" id="IPR007693">
    <property type="entry name" value="DNA_helicase_DnaB-like_N"/>
</dbReference>
<proteinExistence type="inferred from homology"/>
<dbReference type="EMBL" id="CP007452">
    <property type="protein sequence ID" value="AHM56389.1"/>
    <property type="molecule type" value="Genomic_DNA"/>
</dbReference>
<organism evidence="12 13">
    <name type="scientific">Peptoclostridium acidaminophilum DSM 3953</name>
    <dbReference type="NCBI Taxonomy" id="1286171"/>
    <lineage>
        <taxon>Bacteria</taxon>
        <taxon>Bacillati</taxon>
        <taxon>Bacillota</taxon>
        <taxon>Clostridia</taxon>
        <taxon>Peptostreptococcales</taxon>
        <taxon>Peptoclostridiaceae</taxon>
        <taxon>Peptoclostridium</taxon>
    </lineage>
</organism>
<dbReference type="GO" id="GO:0016887">
    <property type="term" value="F:ATP hydrolysis activity"/>
    <property type="evidence" value="ECO:0007669"/>
    <property type="project" value="RHEA"/>
</dbReference>
<dbReference type="Gene3D" id="1.10.860.10">
    <property type="entry name" value="DNAb Helicase, Chain A"/>
    <property type="match status" value="1"/>
</dbReference>
<accession>W8T3P4</accession>
<dbReference type="InterPro" id="IPR016136">
    <property type="entry name" value="DNA_helicase_N/primase_C"/>
</dbReference>
<dbReference type="Pfam" id="PF00772">
    <property type="entry name" value="DnaB"/>
    <property type="match status" value="1"/>
</dbReference>
<evidence type="ECO:0000259" key="11">
    <source>
        <dbReference type="PROSITE" id="PS51199"/>
    </source>
</evidence>
<dbReference type="STRING" id="1286171.EAL2_c10910"/>
<dbReference type="EC" id="5.6.2.3" evidence="9"/>
<evidence type="ECO:0000256" key="4">
    <source>
        <dbReference type="ARBA" id="ARBA00022801"/>
    </source>
</evidence>
<dbReference type="HOGENOM" id="CLU_005373_0_0_9"/>
<sequence>MRDISTLNIEKQVLGCLMMYPHLLEHMSKLSESLFDIPTHKEIFKAIKSLADEGQGVDLVTLHYKAPKIDITYLTDMGADILTDRNFETYIEQLKRNSTVSSIAALGDYVKLNAQKDDVLENTEKRIDEIRGLVSNNSLTSARELAVSAFENIESRYNSNELKGLDTGFLDLNRVLDGLTEGYHIIAGRPAMGKTALALDIARNAAVKKKKSVAVFSLEMPKDKLMERILHQESLLNKSKINGKKMQDDDWAKLVQSASAISNSNLFIADDLFSISEIKTECMKLKRTAGLDLVVIDYLQLMQVEKSDRREGLEEVSRGIVRLWKELGCPVLVLSQLSRGCEMRTDKRPMLSDLRETGQIEQDADTVMFVYRDEYYYPDTDKKNIAEVIIGKNRYGETGRIDLVFAPEMTKFLNIVR</sequence>
<dbReference type="SUPFAM" id="SSF52540">
    <property type="entry name" value="P-loop containing nucleoside triphosphate hydrolases"/>
    <property type="match status" value="1"/>
</dbReference>
<feature type="domain" description="SF4 helicase" evidence="11">
    <location>
        <begin position="158"/>
        <end position="417"/>
    </location>
</feature>
<protein>
    <recommendedName>
        <fullName evidence="9">DNA 5'-3' helicase</fullName>
        <ecNumber evidence="9">5.6.2.3</ecNumber>
    </recommendedName>
</protein>
<evidence type="ECO:0000313" key="13">
    <source>
        <dbReference type="Proteomes" id="UP000019591"/>
    </source>
</evidence>
<dbReference type="GO" id="GO:0003677">
    <property type="term" value="F:DNA binding"/>
    <property type="evidence" value="ECO:0007669"/>
    <property type="project" value="UniProtKB-KW"/>
</dbReference>
<keyword evidence="7" id="KW-0238">DNA-binding</keyword>
<keyword evidence="2" id="KW-0235">DNA replication</keyword>
<evidence type="ECO:0000256" key="5">
    <source>
        <dbReference type="ARBA" id="ARBA00022806"/>
    </source>
</evidence>
<evidence type="ECO:0000256" key="2">
    <source>
        <dbReference type="ARBA" id="ARBA00022705"/>
    </source>
</evidence>
<keyword evidence="8" id="KW-0413">Isomerase</keyword>
<dbReference type="OrthoDB" id="1749487at2"/>
<dbReference type="SUPFAM" id="SSF48024">
    <property type="entry name" value="N-terminal domain of DnaB helicase"/>
    <property type="match status" value="1"/>
</dbReference>
<keyword evidence="13" id="KW-1185">Reference proteome</keyword>
<keyword evidence="6" id="KW-0067">ATP-binding</keyword>
<dbReference type="Gene3D" id="3.40.50.300">
    <property type="entry name" value="P-loop containing nucleotide triphosphate hydrolases"/>
    <property type="match status" value="1"/>
</dbReference>
<dbReference type="KEGG" id="eac:EAL2_c10910"/>
<dbReference type="GO" id="GO:0005829">
    <property type="term" value="C:cytosol"/>
    <property type="evidence" value="ECO:0007669"/>
    <property type="project" value="TreeGrafter"/>
</dbReference>
<evidence type="ECO:0000256" key="9">
    <source>
        <dbReference type="ARBA" id="ARBA00044969"/>
    </source>
</evidence>
<dbReference type="GO" id="GO:0043139">
    <property type="term" value="F:5'-3' DNA helicase activity"/>
    <property type="evidence" value="ECO:0007669"/>
    <property type="project" value="UniProtKB-EC"/>
</dbReference>
<dbReference type="GO" id="GO:0005524">
    <property type="term" value="F:ATP binding"/>
    <property type="evidence" value="ECO:0007669"/>
    <property type="project" value="UniProtKB-KW"/>
</dbReference>
<dbReference type="RefSeq" id="WP_025435397.1">
    <property type="nucleotide sequence ID" value="NZ_CP007452.1"/>
</dbReference>
<dbReference type="PROSITE" id="PS51199">
    <property type="entry name" value="SF4_HELICASE"/>
    <property type="match status" value="1"/>
</dbReference>
<comment type="similarity">
    <text evidence="1">Belongs to the helicase family. DnaB subfamily.</text>
</comment>
<evidence type="ECO:0000256" key="7">
    <source>
        <dbReference type="ARBA" id="ARBA00023125"/>
    </source>
</evidence>
<dbReference type="CDD" id="cd00984">
    <property type="entry name" value="DnaB_C"/>
    <property type="match status" value="1"/>
</dbReference>
<dbReference type="Proteomes" id="UP000019591">
    <property type="component" value="Chromosome"/>
</dbReference>
<dbReference type="AlphaFoldDB" id="W8T3P4"/>
<name>W8T3P4_PEPAC</name>
<evidence type="ECO:0000256" key="10">
    <source>
        <dbReference type="ARBA" id="ARBA00048954"/>
    </source>
</evidence>
<evidence type="ECO:0000256" key="1">
    <source>
        <dbReference type="ARBA" id="ARBA00008428"/>
    </source>
</evidence>
<evidence type="ECO:0000256" key="8">
    <source>
        <dbReference type="ARBA" id="ARBA00023235"/>
    </source>
</evidence>
<comment type="catalytic activity">
    <reaction evidence="10">
        <text>ATP + H2O = ADP + phosphate + H(+)</text>
        <dbReference type="Rhea" id="RHEA:13065"/>
        <dbReference type="ChEBI" id="CHEBI:15377"/>
        <dbReference type="ChEBI" id="CHEBI:15378"/>
        <dbReference type="ChEBI" id="CHEBI:30616"/>
        <dbReference type="ChEBI" id="CHEBI:43474"/>
        <dbReference type="ChEBI" id="CHEBI:456216"/>
        <dbReference type="EC" id="5.6.2.3"/>
    </reaction>
</comment>
<dbReference type="InterPro" id="IPR027417">
    <property type="entry name" value="P-loop_NTPase"/>
</dbReference>
<dbReference type="Pfam" id="PF03796">
    <property type="entry name" value="DnaB_C"/>
    <property type="match status" value="1"/>
</dbReference>
<keyword evidence="4 12" id="KW-0378">Hydrolase</keyword>
<dbReference type="InterPro" id="IPR036185">
    <property type="entry name" value="DNA_heli_DnaB-like_N_sf"/>
</dbReference>
<keyword evidence="5 12" id="KW-0347">Helicase</keyword>
<dbReference type="PANTHER" id="PTHR30153:SF2">
    <property type="entry name" value="REPLICATIVE DNA HELICASE"/>
    <property type="match status" value="1"/>
</dbReference>
<dbReference type="PANTHER" id="PTHR30153">
    <property type="entry name" value="REPLICATIVE DNA HELICASE DNAB"/>
    <property type="match status" value="1"/>
</dbReference>
<keyword evidence="3" id="KW-0547">Nucleotide-binding</keyword>
<dbReference type="GO" id="GO:0006260">
    <property type="term" value="P:DNA replication"/>
    <property type="evidence" value="ECO:0007669"/>
    <property type="project" value="UniProtKB-KW"/>
</dbReference>
<evidence type="ECO:0000256" key="6">
    <source>
        <dbReference type="ARBA" id="ARBA00022840"/>
    </source>
</evidence>
<gene>
    <name evidence="12" type="primary">dnaC1</name>
    <name evidence="12" type="ORF">EAL2_c10910</name>
</gene>